<feature type="coiled-coil region" evidence="1">
    <location>
        <begin position="199"/>
        <end position="233"/>
    </location>
</feature>
<evidence type="ECO:0000313" key="3">
    <source>
        <dbReference type="EMBL" id="RXW18391.1"/>
    </source>
</evidence>
<feature type="compositionally biased region" description="Polar residues" evidence="2">
    <location>
        <begin position="274"/>
        <end position="287"/>
    </location>
</feature>
<keyword evidence="1" id="KW-0175">Coiled coil</keyword>
<feature type="compositionally biased region" description="Polar residues" evidence="2">
    <location>
        <begin position="686"/>
        <end position="698"/>
    </location>
</feature>
<feature type="compositionally biased region" description="Acidic residues" evidence="2">
    <location>
        <begin position="515"/>
        <end position="525"/>
    </location>
</feature>
<feature type="coiled-coil region" evidence="1">
    <location>
        <begin position="80"/>
        <end position="121"/>
    </location>
</feature>
<feature type="compositionally biased region" description="Acidic residues" evidence="2">
    <location>
        <begin position="558"/>
        <end position="575"/>
    </location>
</feature>
<feature type="compositionally biased region" description="Polar residues" evidence="2">
    <location>
        <begin position="630"/>
        <end position="647"/>
    </location>
</feature>
<feature type="compositionally biased region" description="Low complexity" evidence="2">
    <location>
        <begin position="771"/>
        <end position="806"/>
    </location>
</feature>
<keyword evidence="4" id="KW-1185">Reference proteome</keyword>
<feature type="compositionally biased region" description="Low complexity" evidence="2">
    <location>
        <begin position="154"/>
        <end position="176"/>
    </location>
</feature>
<feature type="compositionally biased region" description="Polar residues" evidence="2">
    <location>
        <begin position="1135"/>
        <end position="1148"/>
    </location>
</feature>
<feature type="compositionally biased region" description="Basic and acidic residues" evidence="2">
    <location>
        <begin position="371"/>
        <end position="389"/>
    </location>
</feature>
<name>A0A4Q2DH25_9AGAR</name>
<feature type="region of interest" description="Disordered" evidence="2">
    <location>
        <begin position="1077"/>
        <end position="1117"/>
    </location>
</feature>
<proteinExistence type="predicted"/>
<feature type="region of interest" description="Disordered" evidence="2">
    <location>
        <begin position="236"/>
        <end position="809"/>
    </location>
</feature>
<feature type="compositionally biased region" description="Polar residues" evidence="2">
    <location>
        <begin position="1325"/>
        <end position="1342"/>
    </location>
</feature>
<feature type="region of interest" description="Disordered" evidence="2">
    <location>
        <begin position="1129"/>
        <end position="1164"/>
    </location>
</feature>
<dbReference type="Proteomes" id="UP000290288">
    <property type="component" value="Unassembled WGS sequence"/>
</dbReference>
<feature type="compositionally biased region" description="Polar residues" evidence="2">
    <location>
        <begin position="341"/>
        <end position="362"/>
    </location>
</feature>
<feature type="compositionally biased region" description="Low complexity" evidence="2">
    <location>
        <begin position="315"/>
        <end position="332"/>
    </location>
</feature>
<protein>
    <submittedName>
        <fullName evidence="3">Uncharacterized protein</fullName>
    </submittedName>
</protein>
<feature type="region of interest" description="Disordered" evidence="2">
    <location>
        <begin position="1301"/>
        <end position="1342"/>
    </location>
</feature>
<feature type="compositionally biased region" description="Polar residues" evidence="2">
    <location>
        <begin position="1077"/>
        <end position="1092"/>
    </location>
</feature>
<evidence type="ECO:0000256" key="2">
    <source>
        <dbReference type="SAM" id="MobiDB-lite"/>
    </source>
</evidence>
<feature type="compositionally biased region" description="Polar residues" evidence="2">
    <location>
        <begin position="542"/>
        <end position="551"/>
    </location>
</feature>
<feature type="compositionally biased region" description="Low complexity" evidence="2">
    <location>
        <begin position="406"/>
        <end position="453"/>
    </location>
</feature>
<dbReference type="OrthoDB" id="128308at2759"/>
<organism evidence="3 4">
    <name type="scientific">Candolleomyces aberdarensis</name>
    <dbReference type="NCBI Taxonomy" id="2316362"/>
    <lineage>
        <taxon>Eukaryota</taxon>
        <taxon>Fungi</taxon>
        <taxon>Dikarya</taxon>
        <taxon>Basidiomycota</taxon>
        <taxon>Agaricomycotina</taxon>
        <taxon>Agaricomycetes</taxon>
        <taxon>Agaricomycetidae</taxon>
        <taxon>Agaricales</taxon>
        <taxon>Agaricineae</taxon>
        <taxon>Psathyrellaceae</taxon>
        <taxon>Candolleomyces</taxon>
    </lineage>
</organism>
<evidence type="ECO:0000313" key="4">
    <source>
        <dbReference type="Proteomes" id="UP000290288"/>
    </source>
</evidence>
<accession>A0A4Q2DH25</accession>
<sequence>MTTTTSTTTTAVAMNPSSTAVATPAGKPSHLVHEAMIAALTPVQTGVEQVWALAVNNFRAVLDKMDAGFVEALSNERATAFAYKTELEKQQAENARLQDRIGKLEKEAKELKETLSNCSGAMMMAQQDTAKLAGEKGALEIKLKSMEVVQRRLASQNSRNSFSSSTSTSTSESAARTTTNALLMETVQREVSEQVQFTLQAAFRDVQQQRALREQAERKMQAMMRKVKASLADLDVDAGDRPPAPPSREASTAVGTPPPQAQPHSRKPSMDVWANSTESSPFCNSNRGLLPTSTSPTLLKSIPPIEQREDEPMGSTTATSTPPPSLTAQSTLPTPPASVAALSSLTQGFNLPRSTSPSTSNRGLRVLQNADDDHCDRNDGSDGSRKDTASPRSLSQIHYGGPTGLSSRRASVVSASGTNGDGSRPGSASSGSGTQTNTEAKTATTNRAASLGLSGLGLGLGRDSSAGPSSQPPGRASSCSVLPAVVVGVKRPRSANDNFKPSSSSIISTSILAPEQEEGGEEEEGTGERPAVRRRVSVDVSMGQQADTNDQVAVKDESDVDQLMDDSSDDTLNDEPDTHNYRPNSIPPNPKTNGGDTEMEEREVEEPRSSSPWQPTAPSSPVPGPKGPSNASGVTEEQQQRNKSSTVHAPPVRTSRPYPFKRLSEPSSSSHVLPPQPQQAQSTPANSTKDANPTPLSVNTASSSRLNASSSSPNSTATLSAGSGPRSSNGGHSQYRPEPSATQSSPNSTTTPSVAFVPRSGGSYYRPEFLSPISSSSSQAQRPPQASTSAHPTASSSSAPSQTPAAEHPPIAVKTEPAAAGSSTSRGGIQPSGKLGVKHWDLLYVDEGNKWRCRLCLTLAKQVAKENASKNTNHQTPLPRVAFSKDTSSEVMFEHSLKEHPVACEELERDRQADEFNKSVTIVFWYKGKVEPIILQQMIPTFPFFQLSRLGTLIADLGLSSNSYLDTFNPVSSKWEQNTISTVRVVESQQRLLYRIRKSLFEGLTDDDCAGLQDEVHLQHTHPYALSAHVKPHSTTVVEAAATQSLKRYASDALDTVQPNKIHVPNNYYTSQLENATGKANQATASSQQGTGPVSLPTPPSTAEVLPPSSSSDESSYIYRPQQQQNYYASPAATPGTNSIPSPYTTSASKDHSQHAPVHYPPHPPLKRWPNDYTVYELTVGFNAMDTLIAQSPAGDNMTQRVAFERIFGLRYVKSTVCRHRAIWKKADRGLRQQFEGLGTDQRACWGEFVRRVEGRPSGKPGAGGGIPLVTAGVSISPSKLVYSSGKALLTNAFLDQTANGASGADEHQGEPVMDSLQIPGGNQGSTVTVGSSLQGSNGISNQNINVYDPGLTQHLSTGPHS</sequence>
<comment type="caution">
    <text evidence="3">The sequence shown here is derived from an EMBL/GenBank/DDBJ whole genome shotgun (WGS) entry which is preliminary data.</text>
</comment>
<gene>
    <name evidence="3" type="ORF">EST38_g7466</name>
</gene>
<feature type="compositionally biased region" description="Low complexity" evidence="2">
    <location>
        <begin position="699"/>
        <end position="721"/>
    </location>
</feature>
<evidence type="ECO:0000256" key="1">
    <source>
        <dbReference type="SAM" id="Coils"/>
    </source>
</evidence>
<feature type="region of interest" description="Disordered" evidence="2">
    <location>
        <begin position="153"/>
        <end position="176"/>
    </location>
</feature>
<dbReference type="EMBL" id="SDEE01000269">
    <property type="protein sequence ID" value="RXW18391.1"/>
    <property type="molecule type" value="Genomic_DNA"/>
</dbReference>
<reference evidence="3 4" key="1">
    <citation type="submission" date="2019-01" db="EMBL/GenBank/DDBJ databases">
        <title>Draft genome sequence of Psathyrella aberdarensis IHI B618.</title>
        <authorList>
            <person name="Buettner E."/>
            <person name="Kellner H."/>
        </authorList>
    </citation>
    <scope>NUCLEOTIDE SEQUENCE [LARGE SCALE GENOMIC DNA]</scope>
    <source>
        <strain evidence="3 4">IHI B618</strain>
    </source>
</reference>
<feature type="compositionally biased region" description="Low complexity" evidence="2">
    <location>
        <begin position="739"/>
        <end position="753"/>
    </location>
</feature>
<feature type="compositionally biased region" description="Low complexity" evidence="2">
    <location>
        <begin position="289"/>
        <end position="304"/>
    </location>
</feature>
<feature type="compositionally biased region" description="Low complexity" evidence="2">
    <location>
        <begin position="502"/>
        <end position="511"/>
    </location>
</feature>